<evidence type="ECO:0000313" key="2">
    <source>
        <dbReference type="Proteomes" id="UP000606194"/>
    </source>
</evidence>
<dbReference type="EMBL" id="BMTL01000004">
    <property type="protein sequence ID" value="GGR74890.1"/>
    <property type="molecule type" value="Genomic_DNA"/>
</dbReference>
<name>A0A918FRZ3_9ACTN</name>
<reference evidence="1" key="1">
    <citation type="journal article" date="2014" name="Int. J. Syst. Evol. Microbiol.">
        <title>Complete genome sequence of Corynebacterium casei LMG S-19264T (=DSM 44701T), isolated from a smear-ripened cheese.</title>
        <authorList>
            <consortium name="US DOE Joint Genome Institute (JGI-PGF)"/>
            <person name="Walter F."/>
            <person name="Albersmeier A."/>
            <person name="Kalinowski J."/>
            <person name="Ruckert C."/>
        </authorList>
    </citation>
    <scope>NUCLEOTIDE SEQUENCE</scope>
    <source>
        <strain evidence="1">JCM 4386</strain>
    </source>
</reference>
<proteinExistence type="predicted"/>
<comment type="caution">
    <text evidence="1">The sequence shown here is derived from an EMBL/GenBank/DDBJ whole genome shotgun (WGS) entry which is preliminary data.</text>
</comment>
<reference evidence="1" key="2">
    <citation type="submission" date="2020-09" db="EMBL/GenBank/DDBJ databases">
        <authorList>
            <person name="Sun Q."/>
            <person name="Ohkuma M."/>
        </authorList>
    </citation>
    <scope>NUCLEOTIDE SEQUENCE</scope>
    <source>
        <strain evidence="1">JCM 4386</strain>
    </source>
</reference>
<accession>A0A918FRZ3</accession>
<dbReference type="AlphaFoldDB" id="A0A918FRZ3"/>
<sequence length="157" mass="16730">MYCVRWRNRSDEWLADALSRDGPVAFTDGGRLRHGSRRPHATDGPSLPLVARTGLGSAREELCSQGELTVRQRFITVAAGACRLLTETGLDEESPVWTLHLAGASGCTAERTRPALTELSGHGGRGFALRTAFGDSEEVLEGLAAGHHGPAISTARP</sequence>
<keyword evidence="2" id="KW-1185">Reference proteome</keyword>
<evidence type="ECO:0000313" key="1">
    <source>
        <dbReference type="EMBL" id="GGR74890.1"/>
    </source>
</evidence>
<protein>
    <submittedName>
        <fullName evidence="1">Uncharacterized protein</fullName>
    </submittedName>
</protein>
<organism evidence="1 2">
    <name type="scientific">Streptomyces humidus</name>
    <dbReference type="NCBI Taxonomy" id="52259"/>
    <lineage>
        <taxon>Bacteria</taxon>
        <taxon>Bacillati</taxon>
        <taxon>Actinomycetota</taxon>
        <taxon>Actinomycetes</taxon>
        <taxon>Kitasatosporales</taxon>
        <taxon>Streptomycetaceae</taxon>
        <taxon>Streptomyces</taxon>
    </lineage>
</organism>
<dbReference type="Proteomes" id="UP000606194">
    <property type="component" value="Unassembled WGS sequence"/>
</dbReference>
<gene>
    <name evidence="1" type="ORF">GCM10010269_12530</name>
</gene>